<evidence type="ECO:0000313" key="2">
    <source>
        <dbReference type="Proteomes" id="UP000233551"/>
    </source>
</evidence>
<proteinExistence type="predicted"/>
<protein>
    <submittedName>
        <fullName evidence="1">Uncharacterized protein</fullName>
    </submittedName>
</protein>
<name>A0A2I0KM91_PUNGR</name>
<keyword evidence="2" id="KW-1185">Reference proteome</keyword>
<gene>
    <name evidence="1" type="ORF">CRG98_010011</name>
</gene>
<organism evidence="1 2">
    <name type="scientific">Punica granatum</name>
    <name type="common">Pomegranate</name>
    <dbReference type="NCBI Taxonomy" id="22663"/>
    <lineage>
        <taxon>Eukaryota</taxon>
        <taxon>Viridiplantae</taxon>
        <taxon>Streptophyta</taxon>
        <taxon>Embryophyta</taxon>
        <taxon>Tracheophyta</taxon>
        <taxon>Spermatophyta</taxon>
        <taxon>Magnoliopsida</taxon>
        <taxon>eudicotyledons</taxon>
        <taxon>Gunneridae</taxon>
        <taxon>Pentapetalae</taxon>
        <taxon>rosids</taxon>
        <taxon>malvids</taxon>
        <taxon>Myrtales</taxon>
        <taxon>Lythraceae</taxon>
        <taxon>Punica</taxon>
    </lineage>
</organism>
<comment type="caution">
    <text evidence="1">The sequence shown here is derived from an EMBL/GenBank/DDBJ whole genome shotgun (WGS) entry which is preliminary data.</text>
</comment>
<reference evidence="1 2" key="1">
    <citation type="submission" date="2017-11" db="EMBL/GenBank/DDBJ databases">
        <title>De-novo sequencing of pomegranate (Punica granatum L.) genome.</title>
        <authorList>
            <person name="Akparov Z."/>
            <person name="Amiraslanov A."/>
            <person name="Hajiyeva S."/>
            <person name="Abbasov M."/>
            <person name="Kaur K."/>
            <person name="Hamwieh A."/>
            <person name="Solovyev V."/>
            <person name="Salamov A."/>
            <person name="Braich B."/>
            <person name="Kosarev P."/>
            <person name="Mahmoud A."/>
            <person name="Hajiyev E."/>
            <person name="Babayeva S."/>
            <person name="Izzatullayeva V."/>
            <person name="Mammadov A."/>
            <person name="Mammadov A."/>
            <person name="Sharifova S."/>
            <person name="Ojaghi J."/>
            <person name="Eynullazada K."/>
            <person name="Bayramov B."/>
            <person name="Abdulazimova A."/>
            <person name="Shahmuradov I."/>
        </authorList>
    </citation>
    <scope>NUCLEOTIDE SEQUENCE [LARGE SCALE GENOMIC DNA]</scope>
    <source>
        <strain evidence="2">cv. AG2017</strain>
        <tissue evidence="1">Leaf</tissue>
    </source>
</reference>
<dbReference type="EMBL" id="PGOL01000489">
    <property type="protein sequence ID" value="PKI69598.1"/>
    <property type="molecule type" value="Genomic_DNA"/>
</dbReference>
<dbReference type="AlphaFoldDB" id="A0A2I0KM91"/>
<accession>A0A2I0KM91</accession>
<sequence length="150" mass="17553">MGPSRVGLDHRWVRFGLFWLEQTRMVAKDPTGRVDRPDWHKSDILKWKTNASCLEGRSQGTWTAMGMGEVAMSWPWVPRVVRQREQLSLKPIMQTWSRRCPRRSKLDFSDCFLSFLGTPEITMISVCRDWISKDLKSVHETSKALLGRFR</sequence>
<dbReference type="Proteomes" id="UP000233551">
    <property type="component" value="Unassembled WGS sequence"/>
</dbReference>
<evidence type="ECO:0000313" key="1">
    <source>
        <dbReference type="EMBL" id="PKI69598.1"/>
    </source>
</evidence>